<dbReference type="PANTHER" id="PTHR19317">
    <property type="entry name" value="PRENYLATED RAB ACCEPTOR 1-RELATED"/>
    <property type="match status" value="1"/>
</dbReference>
<keyword evidence="4" id="KW-0472">Membrane</keyword>
<dbReference type="AlphaFoldDB" id="A0AAF0JFC2"/>
<dbReference type="InterPro" id="IPR004895">
    <property type="entry name" value="Prenylated_rab_accept_PRA1"/>
</dbReference>
<evidence type="ECO:0000256" key="2">
    <source>
        <dbReference type="ARBA" id="ARBA00022692"/>
    </source>
</evidence>
<evidence type="ECO:0000256" key="4">
    <source>
        <dbReference type="ARBA" id="ARBA00023136"/>
    </source>
</evidence>
<keyword evidence="2" id="KW-0812">Transmembrane</keyword>
<dbReference type="GO" id="GO:0005794">
    <property type="term" value="C:Golgi apparatus"/>
    <property type="evidence" value="ECO:0007669"/>
    <property type="project" value="TreeGrafter"/>
</dbReference>
<dbReference type="Proteomes" id="UP001214628">
    <property type="component" value="Chromosome 6"/>
</dbReference>
<keyword evidence="7" id="KW-1185">Reference proteome</keyword>
<comment type="similarity">
    <text evidence="5">Belongs to the PRA1 family.</text>
</comment>
<organism evidence="6 7">
    <name type="scientific">Malassezia psittaci</name>
    <dbReference type="NCBI Taxonomy" id="1821823"/>
    <lineage>
        <taxon>Eukaryota</taxon>
        <taxon>Fungi</taxon>
        <taxon>Dikarya</taxon>
        <taxon>Basidiomycota</taxon>
        <taxon>Ustilaginomycotina</taxon>
        <taxon>Malasseziomycetes</taxon>
        <taxon>Malasseziales</taxon>
        <taxon>Malasseziaceae</taxon>
        <taxon>Malassezia</taxon>
    </lineage>
</organism>
<sequence length="74" mass="8751">MAQVMEYAMQVRDRMKDFRETRLANVRPLNEFIDYHRISRPKDTNEAVQRVTYNTRHFSGNYAVVIGLLAIYGL</sequence>
<dbReference type="PANTHER" id="PTHR19317:SF0">
    <property type="entry name" value="PRENYLATED RAB ACCEPTOR PROTEIN 1"/>
    <property type="match status" value="1"/>
</dbReference>
<keyword evidence="3" id="KW-1133">Transmembrane helix</keyword>
<gene>
    <name evidence="6" type="primary">YIP3</name>
    <name evidence="6" type="ORF">MPSI1_003611</name>
</gene>
<dbReference type="GO" id="GO:0016020">
    <property type="term" value="C:membrane"/>
    <property type="evidence" value="ECO:0007669"/>
    <property type="project" value="UniProtKB-SubCell"/>
</dbReference>
<dbReference type="Pfam" id="PF03208">
    <property type="entry name" value="PRA1"/>
    <property type="match status" value="1"/>
</dbReference>
<proteinExistence type="inferred from homology"/>
<evidence type="ECO:0000313" key="6">
    <source>
        <dbReference type="EMBL" id="WFD44937.1"/>
    </source>
</evidence>
<comment type="subcellular location">
    <subcellularLocation>
        <location evidence="1 5">Membrane</location>
        <topology evidence="1 5">Multi-pass membrane protein</topology>
    </subcellularLocation>
</comment>
<evidence type="ECO:0000256" key="1">
    <source>
        <dbReference type="ARBA" id="ARBA00004141"/>
    </source>
</evidence>
<reference evidence="6" key="1">
    <citation type="submission" date="2023-02" db="EMBL/GenBank/DDBJ databases">
        <title>Mating type loci evolution in Malassezia.</title>
        <authorList>
            <person name="Coelho M.A."/>
        </authorList>
    </citation>
    <scope>NUCLEOTIDE SEQUENCE</scope>
    <source>
        <strain evidence="6">CBS 14136</strain>
    </source>
</reference>
<accession>A0AAF0JFC2</accession>
<evidence type="ECO:0000256" key="3">
    <source>
        <dbReference type="ARBA" id="ARBA00022989"/>
    </source>
</evidence>
<evidence type="ECO:0000256" key="5">
    <source>
        <dbReference type="RuleBase" id="RU363107"/>
    </source>
</evidence>
<evidence type="ECO:0000313" key="7">
    <source>
        <dbReference type="Proteomes" id="UP001214628"/>
    </source>
</evidence>
<protein>
    <recommendedName>
        <fullName evidence="5">PRA1 family protein</fullName>
    </recommendedName>
</protein>
<dbReference type="EMBL" id="CP118380">
    <property type="protein sequence ID" value="WFD44937.1"/>
    <property type="molecule type" value="Genomic_DNA"/>
</dbReference>
<name>A0AAF0JFC2_9BASI</name>